<organism evidence="1 2">
    <name type="scientific">Sus scrofa</name>
    <name type="common">Pig</name>
    <dbReference type="NCBI Taxonomy" id="9823"/>
    <lineage>
        <taxon>Eukaryota</taxon>
        <taxon>Metazoa</taxon>
        <taxon>Chordata</taxon>
        <taxon>Craniata</taxon>
        <taxon>Vertebrata</taxon>
        <taxon>Euteleostomi</taxon>
        <taxon>Mammalia</taxon>
        <taxon>Eutheria</taxon>
        <taxon>Laurasiatheria</taxon>
        <taxon>Artiodactyla</taxon>
        <taxon>Suina</taxon>
        <taxon>Suidae</taxon>
        <taxon>Sus</taxon>
    </lineage>
</organism>
<proteinExistence type="predicted"/>
<evidence type="ECO:0000313" key="2">
    <source>
        <dbReference type="Proteomes" id="UP000008227"/>
    </source>
</evidence>
<dbReference type="Ensembl" id="ENSSSCT00000052366.2">
    <property type="protein sequence ID" value="ENSSSCP00000050975.2"/>
    <property type="gene ID" value="ENSSSCG00000035267.2"/>
</dbReference>
<reference evidence="1" key="3">
    <citation type="submission" date="2025-08" db="UniProtKB">
        <authorList>
            <consortium name="Ensembl"/>
        </authorList>
    </citation>
    <scope>IDENTIFICATION</scope>
</reference>
<reference evidence="1" key="4">
    <citation type="submission" date="2025-09" db="UniProtKB">
        <authorList>
            <consortium name="Ensembl"/>
        </authorList>
    </citation>
    <scope>IDENTIFICATION</scope>
</reference>
<dbReference type="Bgee" id="ENSSSCG00000035267">
    <property type="expression patterns" value="Expressed in pituitary gland and 34 other cell types or tissues"/>
</dbReference>
<keyword evidence="2" id="KW-1185">Reference proteome</keyword>
<evidence type="ECO:0000313" key="1">
    <source>
        <dbReference type="Ensembl" id="ENSSSCP00000050975.2"/>
    </source>
</evidence>
<name>A0A287B4G8_PIG</name>
<protein>
    <submittedName>
        <fullName evidence="1">Uncharacterized protein</fullName>
    </submittedName>
</protein>
<dbReference type="Proteomes" id="UP000008227">
    <property type="component" value="Chromosome 13"/>
</dbReference>
<dbReference type="GeneTree" id="ENSGT00900000143555"/>
<reference evidence="1" key="2">
    <citation type="journal article" date="2020" name="Gigascience">
        <title>An improved pig reference genome sequence to enable pig genetics and genomics research.</title>
        <authorList>
            <person name="Warr A."/>
            <person name="Affara N."/>
            <person name="Aken B."/>
            <person name="Beiki H."/>
            <person name="Bickhart D.M."/>
            <person name="Billis K."/>
            <person name="Chow W."/>
            <person name="Eory L."/>
            <person name="Finlayson H.A."/>
            <person name="Flicek P."/>
            <person name="Giron C.G."/>
            <person name="Griffin D.K."/>
            <person name="Hall R."/>
            <person name="Hannum G."/>
            <person name="Hourlier T."/>
            <person name="Howe K."/>
            <person name="Hume D.A."/>
            <person name="Izuogu O."/>
            <person name="Kim K."/>
            <person name="Koren S."/>
            <person name="Liu H."/>
            <person name="Manchanda N."/>
            <person name="Martin F.J."/>
            <person name="Nonneman D.J."/>
            <person name="O'Connor R.E."/>
            <person name="Phillippy A.M."/>
            <person name="Rohrer G.A."/>
            <person name="Rosen B.D."/>
            <person name="Rund L.A."/>
            <person name="Sargent C.A."/>
            <person name="Schook L.B."/>
            <person name="Schroeder S.G."/>
            <person name="Schwartz A.S."/>
            <person name="Skinner B.M."/>
            <person name="Talbot R."/>
            <person name="Tseng E."/>
            <person name="Tuggle C.K."/>
            <person name="Watson M."/>
            <person name="Smith T.P.L."/>
            <person name="Archibald A.L."/>
        </authorList>
    </citation>
    <scope>NUCLEOTIDE SEQUENCE [LARGE SCALE GENOMIC DNA]</scope>
    <source>
        <strain evidence="1">Duroc</strain>
    </source>
</reference>
<sequence length="66" mass="7451">ISLGCSSCRVLGVAAPERSQYMALRKGGNEVDLARIPRSHTHSRAFLSCSRRCYLITWGQEQRRDV</sequence>
<accession>A0A287B4G8</accession>
<dbReference type="InParanoid" id="A0A287B4G8"/>
<reference evidence="2" key="1">
    <citation type="submission" date="2009-11" db="EMBL/GenBank/DDBJ databases">
        <authorList>
            <consortium name="Porcine genome sequencing project"/>
        </authorList>
    </citation>
    <scope>NUCLEOTIDE SEQUENCE [LARGE SCALE GENOMIC DNA]</scope>
    <source>
        <strain evidence="2">Duroc</strain>
    </source>
</reference>
<dbReference type="AlphaFoldDB" id="A0A287B4G8"/>